<dbReference type="PANTHER" id="PTHR43472">
    <property type="entry name" value="PHOSPHORIBOSYLAMINE--GLYCINE LIGASE"/>
    <property type="match status" value="1"/>
</dbReference>
<dbReference type="InterPro" id="IPR013815">
    <property type="entry name" value="ATP_grasp_subdomain_1"/>
</dbReference>
<dbReference type="GO" id="GO:0046872">
    <property type="term" value="F:metal ion binding"/>
    <property type="evidence" value="ECO:0007669"/>
    <property type="project" value="InterPro"/>
</dbReference>
<dbReference type="Gene3D" id="3.30.1490.20">
    <property type="entry name" value="ATP-grasp fold, A domain"/>
    <property type="match status" value="1"/>
</dbReference>
<evidence type="ECO:0000256" key="3">
    <source>
        <dbReference type="ARBA" id="ARBA00005174"/>
    </source>
</evidence>
<dbReference type="EC" id="6.3.4.13" evidence="4 12"/>
<keyword evidence="6 13" id="KW-0547">Nucleotide-binding</keyword>
<keyword evidence="7 12" id="KW-0658">Purine biosynthesis</keyword>
<evidence type="ECO:0000256" key="7">
    <source>
        <dbReference type="ARBA" id="ARBA00022755"/>
    </source>
</evidence>
<comment type="pathway">
    <text evidence="3 12">Purine metabolism; IMP biosynthesis via de novo pathway; N(1)-(5-phospho-D-ribosyl)glycinamide from 5-phospho-alpha-D-ribose 1-diphosphate: step 2/2.</text>
</comment>
<evidence type="ECO:0000259" key="14">
    <source>
        <dbReference type="PROSITE" id="PS50975"/>
    </source>
</evidence>
<evidence type="ECO:0000256" key="11">
    <source>
        <dbReference type="ARBA" id="ARBA00042864"/>
    </source>
</evidence>
<dbReference type="AlphaFoldDB" id="A0A841HXR1"/>
<dbReference type="InterPro" id="IPR011054">
    <property type="entry name" value="Rudment_hybrid_motif"/>
</dbReference>
<dbReference type="Gene3D" id="3.40.50.20">
    <property type="match status" value="1"/>
</dbReference>
<evidence type="ECO:0000256" key="10">
    <source>
        <dbReference type="ARBA" id="ARBA00042242"/>
    </source>
</evidence>
<comment type="cofactor">
    <cofactor evidence="2">
        <name>Mg(2+)</name>
        <dbReference type="ChEBI" id="CHEBI:18420"/>
    </cofactor>
</comment>
<dbReference type="InterPro" id="IPR020562">
    <property type="entry name" value="PRibGlycinamide_synth_N"/>
</dbReference>
<dbReference type="Gene3D" id="3.30.470.20">
    <property type="entry name" value="ATP-grasp fold, B domain"/>
    <property type="match status" value="1"/>
</dbReference>
<dbReference type="Pfam" id="PF02843">
    <property type="entry name" value="GARS_C"/>
    <property type="match status" value="1"/>
</dbReference>
<dbReference type="Pfam" id="PF01071">
    <property type="entry name" value="GARS_A"/>
    <property type="match status" value="1"/>
</dbReference>
<keyword evidence="8 13" id="KW-0067">ATP-binding</keyword>
<dbReference type="PROSITE" id="PS00184">
    <property type="entry name" value="GARS"/>
    <property type="match status" value="1"/>
</dbReference>
<evidence type="ECO:0000256" key="12">
    <source>
        <dbReference type="HAMAP-Rule" id="MF_00138"/>
    </source>
</evidence>
<keyword evidence="16" id="KW-1185">Reference proteome</keyword>
<dbReference type="Proteomes" id="UP000569951">
    <property type="component" value="Unassembled WGS sequence"/>
</dbReference>
<dbReference type="SUPFAM" id="SSF56059">
    <property type="entry name" value="Glutathione synthetase ATP-binding domain-like"/>
    <property type="match status" value="1"/>
</dbReference>
<dbReference type="Pfam" id="PF02844">
    <property type="entry name" value="GARS_N"/>
    <property type="match status" value="1"/>
</dbReference>
<dbReference type="NCBIfam" id="TIGR00877">
    <property type="entry name" value="purD"/>
    <property type="match status" value="1"/>
</dbReference>
<dbReference type="SMART" id="SM01210">
    <property type="entry name" value="GARS_C"/>
    <property type="match status" value="1"/>
</dbReference>
<evidence type="ECO:0000256" key="13">
    <source>
        <dbReference type="PROSITE-ProRule" id="PRU00409"/>
    </source>
</evidence>
<evidence type="ECO:0000256" key="5">
    <source>
        <dbReference type="ARBA" id="ARBA00022598"/>
    </source>
</evidence>
<sequence length="422" mass="44393">MRVMVIGSGGREHALVDALLRSASVSSVLAVPGNAGIAASSTPQKPVRCLDYALEPQALVELARQESVDFTVVGPEAPLVAGVVDAFETAGEPIFGPTRAAARLEGSKRWSKSFMARHGIPTARFAAFGDEAEALAYLENHPLPIVVKDSGLAAGKGVTLAASLEEARAAVRAIFTQPQPEVVIEEFMRGMEVTVLAFCDGERAALMPASQDHKTAYDGDVGPMTGGMGVICPFPLEADTLERVQREIVLPTLAGMRAEGHPYRGVLYAGLMLTDEGPKVVEFNARFGDPEAEAVLPLLEGDLLEVLRACAAGRLDPQTVRFAAQASAVVIMAAPGYPGSYPRGIPLELPELPGGVRIFHAGTALEGGKLVSAGGRVLAVQATGETLPAALEAAYAAVDRVGFEGAHWRRDIGGRLPHLRRL</sequence>
<protein>
    <recommendedName>
        <fullName evidence="4 12">Phosphoribosylamine--glycine ligase</fullName>
        <ecNumber evidence="4 12">6.3.4.13</ecNumber>
    </recommendedName>
    <alternativeName>
        <fullName evidence="12">GARS</fullName>
    </alternativeName>
    <alternativeName>
        <fullName evidence="10 12">Glycinamide ribonucleotide synthetase</fullName>
    </alternativeName>
    <alternativeName>
        <fullName evidence="11 12">Phosphoribosylglycinamide synthetase</fullName>
    </alternativeName>
</protein>
<name>A0A841HXR1_9DEIO</name>
<dbReference type="Gene3D" id="3.90.600.10">
    <property type="entry name" value="Phosphoribosylglycinamide synthetase, C-terminal domain"/>
    <property type="match status" value="1"/>
</dbReference>
<evidence type="ECO:0000256" key="8">
    <source>
        <dbReference type="ARBA" id="ARBA00022840"/>
    </source>
</evidence>
<dbReference type="PANTHER" id="PTHR43472:SF1">
    <property type="entry name" value="PHOSPHORIBOSYLAMINE--GLYCINE LIGASE, CHLOROPLASTIC"/>
    <property type="match status" value="1"/>
</dbReference>
<feature type="domain" description="ATP-grasp" evidence="14">
    <location>
        <begin position="112"/>
        <end position="312"/>
    </location>
</feature>
<dbReference type="InterPro" id="IPR037123">
    <property type="entry name" value="PRibGlycinamide_synth_C_sf"/>
</dbReference>
<evidence type="ECO:0000256" key="4">
    <source>
        <dbReference type="ARBA" id="ARBA00013255"/>
    </source>
</evidence>
<dbReference type="GO" id="GO:0005524">
    <property type="term" value="F:ATP binding"/>
    <property type="evidence" value="ECO:0007669"/>
    <property type="project" value="UniProtKB-UniRule"/>
</dbReference>
<reference evidence="15 16" key="1">
    <citation type="submission" date="2020-08" db="EMBL/GenBank/DDBJ databases">
        <title>Genomic Encyclopedia of Type Strains, Phase IV (KMG-IV): sequencing the most valuable type-strain genomes for metagenomic binning, comparative biology and taxonomic classification.</title>
        <authorList>
            <person name="Goeker M."/>
        </authorList>
    </citation>
    <scope>NUCLEOTIDE SEQUENCE [LARGE SCALE GENOMIC DNA]</scope>
    <source>
        <strain evidence="15 16">DSM 21458</strain>
    </source>
</reference>
<comment type="catalytic activity">
    <reaction evidence="12">
        <text>5-phospho-beta-D-ribosylamine + glycine + ATP = N(1)-(5-phospho-beta-D-ribosyl)glycinamide + ADP + phosphate + H(+)</text>
        <dbReference type="Rhea" id="RHEA:17453"/>
        <dbReference type="ChEBI" id="CHEBI:15378"/>
        <dbReference type="ChEBI" id="CHEBI:30616"/>
        <dbReference type="ChEBI" id="CHEBI:43474"/>
        <dbReference type="ChEBI" id="CHEBI:57305"/>
        <dbReference type="ChEBI" id="CHEBI:58681"/>
        <dbReference type="ChEBI" id="CHEBI:143788"/>
        <dbReference type="ChEBI" id="CHEBI:456216"/>
        <dbReference type="EC" id="6.3.4.13"/>
    </reaction>
</comment>
<dbReference type="InterPro" id="IPR011761">
    <property type="entry name" value="ATP-grasp"/>
</dbReference>
<evidence type="ECO:0000256" key="9">
    <source>
        <dbReference type="ARBA" id="ARBA00038345"/>
    </source>
</evidence>
<evidence type="ECO:0000313" key="16">
    <source>
        <dbReference type="Proteomes" id="UP000569951"/>
    </source>
</evidence>
<dbReference type="InterPro" id="IPR016185">
    <property type="entry name" value="PreATP-grasp_dom_sf"/>
</dbReference>
<evidence type="ECO:0000256" key="2">
    <source>
        <dbReference type="ARBA" id="ARBA00001946"/>
    </source>
</evidence>
<dbReference type="SUPFAM" id="SSF51246">
    <property type="entry name" value="Rudiment single hybrid motif"/>
    <property type="match status" value="1"/>
</dbReference>
<dbReference type="RefSeq" id="WP_183985301.1">
    <property type="nucleotide sequence ID" value="NZ_JACHHG010000003.1"/>
</dbReference>
<dbReference type="EMBL" id="JACHHG010000003">
    <property type="protein sequence ID" value="MBB6097653.1"/>
    <property type="molecule type" value="Genomic_DNA"/>
</dbReference>
<comment type="similarity">
    <text evidence="9 12">Belongs to the GARS family.</text>
</comment>
<gene>
    <name evidence="12" type="primary">purD</name>
    <name evidence="15" type="ORF">HNR42_001070</name>
</gene>
<dbReference type="GO" id="GO:0004637">
    <property type="term" value="F:phosphoribosylamine-glycine ligase activity"/>
    <property type="evidence" value="ECO:0007669"/>
    <property type="project" value="UniProtKB-UniRule"/>
</dbReference>
<comment type="caution">
    <text evidence="15">The sequence shown here is derived from an EMBL/GenBank/DDBJ whole genome shotgun (WGS) entry which is preliminary data.</text>
</comment>
<organism evidence="15 16">
    <name type="scientific">Deinobacterium chartae</name>
    <dbReference type="NCBI Taxonomy" id="521158"/>
    <lineage>
        <taxon>Bacteria</taxon>
        <taxon>Thermotogati</taxon>
        <taxon>Deinococcota</taxon>
        <taxon>Deinococci</taxon>
        <taxon>Deinococcales</taxon>
        <taxon>Deinococcaceae</taxon>
        <taxon>Deinobacterium</taxon>
    </lineage>
</organism>
<dbReference type="InterPro" id="IPR020560">
    <property type="entry name" value="PRibGlycinamide_synth_C-dom"/>
</dbReference>
<dbReference type="SUPFAM" id="SSF52440">
    <property type="entry name" value="PreATP-grasp domain"/>
    <property type="match status" value="1"/>
</dbReference>
<proteinExistence type="inferred from homology"/>
<comment type="cofactor">
    <cofactor evidence="1">
        <name>Mn(2+)</name>
        <dbReference type="ChEBI" id="CHEBI:29035"/>
    </cofactor>
</comment>
<evidence type="ECO:0000313" key="15">
    <source>
        <dbReference type="EMBL" id="MBB6097653.1"/>
    </source>
</evidence>
<evidence type="ECO:0000256" key="1">
    <source>
        <dbReference type="ARBA" id="ARBA00001936"/>
    </source>
</evidence>
<dbReference type="InterPro" id="IPR000115">
    <property type="entry name" value="PRibGlycinamide_synth"/>
</dbReference>
<dbReference type="UniPathway" id="UPA00074">
    <property type="reaction ID" value="UER00125"/>
</dbReference>
<dbReference type="HAMAP" id="MF_00138">
    <property type="entry name" value="GARS"/>
    <property type="match status" value="1"/>
</dbReference>
<evidence type="ECO:0000256" key="6">
    <source>
        <dbReference type="ARBA" id="ARBA00022741"/>
    </source>
</evidence>
<dbReference type="InterPro" id="IPR020561">
    <property type="entry name" value="PRibGlycinamid_synth_ATP-grasp"/>
</dbReference>
<keyword evidence="5 12" id="KW-0436">Ligase</keyword>
<dbReference type="InterPro" id="IPR020559">
    <property type="entry name" value="PRibGlycinamide_synth_CS"/>
</dbReference>
<dbReference type="GO" id="GO:0006189">
    <property type="term" value="P:'de novo' IMP biosynthetic process"/>
    <property type="evidence" value="ECO:0007669"/>
    <property type="project" value="UniProtKB-UniRule"/>
</dbReference>
<dbReference type="SMART" id="SM01209">
    <property type="entry name" value="GARS_A"/>
    <property type="match status" value="1"/>
</dbReference>
<dbReference type="GO" id="GO:0009113">
    <property type="term" value="P:purine nucleobase biosynthetic process"/>
    <property type="evidence" value="ECO:0007669"/>
    <property type="project" value="InterPro"/>
</dbReference>
<dbReference type="PROSITE" id="PS50975">
    <property type="entry name" value="ATP_GRASP"/>
    <property type="match status" value="1"/>
</dbReference>
<accession>A0A841HXR1</accession>